<dbReference type="PANTHER" id="PTHR46743">
    <property type="entry name" value="TEICHOIC ACIDS EXPORT ATP-BINDING PROTEIN TAGH"/>
    <property type="match status" value="1"/>
</dbReference>
<sequence length="224" mass="24862">MRSGTLRTLVLDDVSIALPTDRRLVVLGQQGSGRSTLIQLLAGLLLPSSGEIQRYARLSFPVGYSGLHRPDLTVRQNIVRTAGLYGANPGEVLHFIETVANLGPALDEEFRRLPREIRQMVCIALSYAIPFETYLVDEHVAAGPPEFRKLCVSMFRNRLAEAGCILATRHVNNARRFGDMGAIIHNGMMALYEDLDEAIADFEELQQHAAETSAADRDPDERYV</sequence>
<evidence type="ECO:0000256" key="1">
    <source>
        <dbReference type="SAM" id="Coils"/>
    </source>
</evidence>
<accession>A0A1H9FET1</accession>
<keyword evidence="3" id="KW-0547">Nucleotide-binding</keyword>
<dbReference type="GO" id="GO:0005524">
    <property type="term" value="F:ATP binding"/>
    <property type="evidence" value="ECO:0007669"/>
    <property type="project" value="UniProtKB-KW"/>
</dbReference>
<dbReference type="STRING" id="1855383.SAMN05216548_10494"/>
<reference evidence="3 4" key="1">
    <citation type="submission" date="2016-10" db="EMBL/GenBank/DDBJ databases">
        <authorList>
            <person name="de Groot N.N."/>
        </authorList>
    </citation>
    <scope>NUCLEOTIDE SEQUENCE [LARGE SCALE GENOMIC DNA]</scope>
    <source>
        <strain evidence="3 4">A52C2</strain>
    </source>
</reference>
<dbReference type="InterPro" id="IPR050683">
    <property type="entry name" value="Bact_Polysacc_Export_ATP-bd"/>
</dbReference>
<dbReference type="EMBL" id="FOFG01000004">
    <property type="protein sequence ID" value="SEQ36355.1"/>
    <property type="molecule type" value="Genomic_DNA"/>
</dbReference>
<dbReference type="GO" id="GO:0016887">
    <property type="term" value="F:ATP hydrolysis activity"/>
    <property type="evidence" value="ECO:0007669"/>
    <property type="project" value="InterPro"/>
</dbReference>
<keyword evidence="3" id="KW-0067">ATP-binding</keyword>
<dbReference type="InterPro" id="IPR027417">
    <property type="entry name" value="P-loop_NTPase"/>
</dbReference>
<proteinExistence type="predicted"/>
<feature type="coiled-coil region" evidence="1">
    <location>
        <begin position="188"/>
        <end position="215"/>
    </location>
</feature>
<feature type="domain" description="ABC transporter" evidence="2">
    <location>
        <begin position="1"/>
        <end position="211"/>
    </location>
</feature>
<name>A0A1H9FET1_9HYPH</name>
<dbReference type="AlphaFoldDB" id="A0A1H9FET1"/>
<keyword evidence="4" id="KW-1185">Reference proteome</keyword>
<dbReference type="SUPFAM" id="SSF52540">
    <property type="entry name" value="P-loop containing nucleoside triphosphate hydrolases"/>
    <property type="match status" value="1"/>
</dbReference>
<dbReference type="Pfam" id="PF00005">
    <property type="entry name" value="ABC_tran"/>
    <property type="match status" value="1"/>
</dbReference>
<evidence type="ECO:0000259" key="2">
    <source>
        <dbReference type="PROSITE" id="PS50893"/>
    </source>
</evidence>
<evidence type="ECO:0000313" key="3">
    <source>
        <dbReference type="EMBL" id="SEQ36355.1"/>
    </source>
</evidence>
<protein>
    <submittedName>
        <fullName evidence="3">Capsular polysaccharide transport system ATP-binding protein</fullName>
    </submittedName>
</protein>
<dbReference type="PROSITE" id="PS50893">
    <property type="entry name" value="ABC_TRANSPORTER_2"/>
    <property type="match status" value="1"/>
</dbReference>
<keyword evidence="1" id="KW-0175">Coiled coil</keyword>
<dbReference type="Gene3D" id="3.40.50.300">
    <property type="entry name" value="P-loop containing nucleotide triphosphate hydrolases"/>
    <property type="match status" value="1"/>
</dbReference>
<dbReference type="PANTHER" id="PTHR46743:SF2">
    <property type="entry name" value="TEICHOIC ACIDS EXPORT ATP-BINDING PROTEIN TAGH"/>
    <property type="match status" value="1"/>
</dbReference>
<dbReference type="RefSeq" id="WP_177176764.1">
    <property type="nucleotide sequence ID" value="NZ_FOFG01000004.1"/>
</dbReference>
<gene>
    <name evidence="3" type="ORF">SAMN05216548_10494</name>
</gene>
<dbReference type="Proteomes" id="UP000199647">
    <property type="component" value="Unassembled WGS sequence"/>
</dbReference>
<evidence type="ECO:0000313" key="4">
    <source>
        <dbReference type="Proteomes" id="UP000199647"/>
    </source>
</evidence>
<organism evidence="3 4">
    <name type="scientific">Faunimonas pinastri</name>
    <dbReference type="NCBI Taxonomy" id="1855383"/>
    <lineage>
        <taxon>Bacteria</taxon>
        <taxon>Pseudomonadati</taxon>
        <taxon>Pseudomonadota</taxon>
        <taxon>Alphaproteobacteria</taxon>
        <taxon>Hyphomicrobiales</taxon>
        <taxon>Afifellaceae</taxon>
        <taxon>Faunimonas</taxon>
    </lineage>
</organism>
<dbReference type="InterPro" id="IPR003439">
    <property type="entry name" value="ABC_transporter-like_ATP-bd"/>
</dbReference>